<proteinExistence type="predicted"/>
<sequence length="321" mass="34998">MHIMSLGTLGSSRMSIVSMMSIVSTAQFDNERGGDVVITAEAESPSPPSRDFMKLQVEQKKETLARLNAHNTKKHSTGPNISPRNSGNTAEGEIEKLVKTPENLVLDDILFLEPIQFSERSQEIIARRKENKSRETLLSGLTSSNGAGPDFGSDNSNPKMGDSSKNEELQQESIPEKKQIDRRNTVSNSDSEEKNHTVIEDENFGHISHVVPKNVTAEFLSGLDDMAPDLLNSLRSTNRRSNSGLSLATESMQSMSIGTIGTLGSSRMSMASAAQFDNEGGGDVVIMAETESSSAPSRDFMKLRVEQKKKALARRDALSSH</sequence>
<organism evidence="2">
    <name type="scientific">Attheya septentrionalis</name>
    <dbReference type="NCBI Taxonomy" id="420275"/>
    <lineage>
        <taxon>Eukaryota</taxon>
        <taxon>Sar</taxon>
        <taxon>Stramenopiles</taxon>
        <taxon>Ochrophyta</taxon>
        <taxon>Bacillariophyta</taxon>
        <taxon>Coscinodiscophyceae</taxon>
        <taxon>Chaetocerotophycidae</taxon>
        <taxon>Chaetocerotales</taxon>
        <taxon>Attheyaceae</taxon>
        <taxon>Attheya</taxon>
    </lineage>
</organism>
<accession>A0A7S2UHW8</accession>
<feature type="compositionally biased region" description="Polar residues" evidence="1">
    <location>
        <begin position="77"/>
        <end position="89"/>
    </location>
</feature>
<reference evidence="2" key="1">
    <citation type="submission" date="2021-01" db="EMBL/GenBank/DDBJ databases">
        <authorList>
            <person name="Corre E."/>
            <person name="Pelletier E."/>
            <person name="Niang G."/>
            <person name="Scheremetjew M."/>
            <person name="Finn R."/>
            <person name="Kale V."/>
            <person name="Holt S."/>
            <person name="Cochrane G."/>
            <person name="Meng A."/>
            <person name="Brown T."/>
            <person name="Cohen L."/>
        </authorList>
    </citation>
    <scope>NUCLEOTIDE SEQUENCE</scope>
    <source>
        <strain evidence="2">CCMP2084</strain>
    </source>
</reference>
<name>A0A7S2UHW8_9STRA</name>
<protein>
    <submittedName>
        <fullName evidence="2">Uncharacterized protein</fullName>
    </submittedName>
</protein>
<feature type="compositionally biased region" description="Basic and acidic residues" evidence="1">
    <location>
        <begin position="162"/>
        <end position="184"/>
    </location>
</feature>
<feature type="region of interest" description="Disordered" evidence="1">
    <location>
        <begin position="71"/>
        <end position="90"/>
    </location>
</feature>
<dbReference type="AlphaFoldDB" id="A0A7S2UHW8"/>
<feature type="region of interest" description="Disordered" evidence="1">
    <location>
        <begin position="139"/>
        <end position="200"/>
    </location>
</feature>
<evidence type="ECO:0000256" key="1">
    <source>
        <dbReference type="SAM" id="MobiDB-lite"/>
    </source>
</evidence>
<dbReference type="EMBL" id="HBHQ01017428">
    <property type="protein sequence ID" value="CAD9819825.1"/>
    <property type="molecule type" value="Transcribed_RNA"/>
</dbReference>
<gene>
    <name evidence="2" type="ORF">ASEP1449_LOCUS11658</name>
</gene>
<evidence type="ECO:0000313" key="2">
    <source>
        <dbReference type="EMBL" id="CAD9819825.1"/>
    </source>
</evidence>